<dbReference type="InterPro" id="IPR040855">
    <property type="entry name" value="ORC_WH_C"/>
</dbReference>
<dbReference type="EMBL" id="HG001729">
    <property type="protein sequence ID" value="CDF35414.1"/>
    <property type="molecule type" value="Genomic_DNA"/>
</dbReference>
<dbReference type="Pfam" id="PF07034">
    <property type="entry name" value="ORC3_N"/>
    <property type="match status" value="1"/>
</dbReference>
<dbReference type="Gramene" id="CDF35414">
    <property type="protein sequence ID" value="CDF35414"/>
    <property type="gene ID" value="CHC_T00003460001"/>
</dbReference>
<accession>R7QBI0</accession>
<evidence type="ECO:0000256" key="5">
    <source>
        <dbReference type="ARBA" id="ARBA00023242"/>
    </source>
</evidence>
<comment type="similarity">
    <text evidence="2">Belongs to the ORC3 family.</text>
</comment>
<evidence type="ECO:0000313" key="9">
    <source>
        <dbReference type="EMBL" id="CDF35414.1"/>
    </source>
</evidence>
<dbReference type="GO" id="GO:0005664">
    <property type="term" value="C:nuclear origin of replication recognition complex"/>
    <property type="evidence" value="ECO:0007669"/>
    <property type="project" value="InterPro"/>
</dbReference>
<evidence type="ECO:0000256" key="4">
    <source>
        <dbReference type="ARBA" id="ARBA00023125"/>
    </source>
</evidence>
<dbReference type="GO" id="GO:0003688">
    <property type="term" value="F:DNA replication origin binding"/>
    <property type="evidence" value="ECO:0007669"/>
    <property type="project" value="TreeGrafter"/>
</dbReference>
<feature type="region of interest" description="Disordered" evidence="6">
    <location>
        <begin position="469"/>
        <end position="501"/>
    </location>
</feature>
<organism evidence="9 10">
    <name type="scientific">Chondrus crispus</name>
    <name type="common">Carrageen Irish moss</name>
    <name type="synonym">Polymorpha crispa</name>
    <dbReference type="NCBI Taxonomy" id="2769"/>
    <lineage>
        <taxon>Eukaryota</taxon>
        <taxon>Rhodophyta</taxon>
        <taxon>Florideophyceae</taxon>
        <taxon>Rhodymeniophycidae</taxon>
        <taxon>Gigartinales</taxon>
        <taxon>Gigartinaceae</taxon>
        <taxon>Chondrus</taxon>
    </lineage>
</organism>
<gene>
    <name evidence="9" type="ORF">CHC_T00003460001</name>
</gene>
<reference evidence="10" key="1">
    <citation type="journal article" date="2013" name="Proc. Natl. Acad. Sci. U.S.A.">
        <title>Genome structure and metabolic features in the red seaweed Chondrus crispus shed light on evolution of the Archaeplastida.</title>
        <authorList>
            <person name="Collen J."/>
            <person name="Porcel B."/>
            <person name="Carre W."/>
            <person name="Ball S.G."/>
            <person name="Chaparro C."/>
            <person name="Tonon T."/>
            <person name="Barbeyron T."/>
            <person name="Michel G."/>
            <person name="Noel B."/>
            <person name="Valentin K."/>
            <person name="Elias M."/>
            <person name="Artiguenave F."/>
            <person name="Arun A."/>
            <person name="Aury J.M."/>
            <person name="Barbosa-Neto J.F."/>
            <person name="Bothwell J.H."/>
            <person name="Bouget F.Y."/>
            <person name="Brillet L."/>
            <person name="Cabello-Hurtado F."/>
            <person name="Capella-Gutierrez S."/>
            <person name="Charrier B."/>
            <person name="Cladiere L."/>
            <person name="Cock J.M."/>
            <person name="Coelho S.M."/>
            <person name="Colleoni C."/>
            <person name="Czjzek M."/>
            <person name="Da Silva C."/>
            <person name="Delage L."/>
            <person name="Denoeud F."/>
            <person name="Deschamps P."/>
            <person name="Dittami S.M."/>
            <person name="Gabaldon T."/>
            <person name="Gachon C.M."/>
            <person name="Groisillier A."/>
            <person name="Herve C."/>
            <person name="Jabbari K."/>
            <person name="Katinka M."/>
            <person name="Kloareg B."/>
            <person name="Kowalczyk N."/>
            <person name="Labadie K."/>
            <person name="Leblanc C."/>
            <person name="Lopez P.J."/>
            <person name="McLachlan D.H."/>
            <person name="Meslet-Cladiere L."/>
            <person name="Moustafa A."/>
            <person name="Nehr Z."/>
            <person name="Nyvall Collen P."/>
            <person name="Panaud O."/>
            <person name="Partensky F."/>
            <person name="Poulain J."/>
            <person name="Rensing S.A."/>
            <person name="Rousvoal S."/>
            <person name="Samson G."/>
            <person name="Symeonidi A."/>
            <person name="Weissenbach J."/>
            <person name="Zambounis A."/>
            <person name="Wincker P."/>
            <person name="Boyen C."/>
        </authorList>
    </citation>
    <scope>NUCLEOTIDE SEQUENCE [LARGE SCALE GENOMIC DNA]</scope>
    <source>
        <strain evidence="10">cv. Stackhouse</strain>
    </source>
</reference>
<comment type="subcellular location">
    <subcellularLocation>
        <location evidence="1">Nucleus</location>
    </subcellularLocation>
</comment>
<sequence>MSSSHSLGKRPLESRPSSHVSNHTTIIPKRPRQQCHDSHPSTNPSLKALQSAWKSFESDVNTALLELRSPKFEDISNVLTSPPDAGQVPAVCINMGAAAAAGDRAEVFRSVLKHVESAADATILPFESAHHSTMTAVTDHLEAVPEHEAVIVAVEDADAFPEDTLRDLVYLCGKRRDAAMELEGADKASGSGPRVAILFGHGTSANSLHSALGIEEAAVIAPTNVDLPNSTHCFRTIVEKVLARREHPILFCQPVYDLIETEFYARESTISVVMRSLYQMYSLHCYRQPLAAAFSKWTLSKQRGRGIELSGFALKQLREDVPSVRSKLTEGPLDDKKLKGQATEWCSELWAWRRRCYIVEQVVYKLIRVLQAPERGWTKARPNHSDLRLHIFRSFLVKEQAGADLDVRGVARSIVNRIRKSSRQQMLKAIEAMKETMEACEVENDEQLTSTVERLKDLSEEMEMALRRVEEEGPRGHSGSIAKSVSTRRTIAKGGAAAKQRRDELLRSARVEHKESSVMKVPREALVGIFSDLLDLVDKLASHPMHEVLLFSDVAALQELSGGLGSTSEPRTSFFNAMRRPSNCLGSIPENSIPDTVLGYRLLAEGGRMKNLYDWYHSFSTMRTVGAVERDADGNITGLKNVSPAETQVRFSRVCAELEFLGLLKHTNRKTDHVLRLTFE</sequence>
<keyword evidence="5" id="KW-0539">Nucleus</keyword>
<dbReference type="GO" id="GO:0005656">
    <property type="term" value="C:nuclear pre-replicative complex"/>
    <property type="evidence" value="ECO:0007669"/>
    <property type="project" value="TreeGrafter"/>
</dbReference>
<dbReference type="PANTHER" id="PTHR12748:SF0">
    <property type="entry name" value="ORIGIN RECOGNITION COMPLEX SUBUNIT 3"/>
    <property type="match status" value="1"/>
</dbReference>
<dbReference type="InterPro" id="IPR045667">
    <property type="entry name" value="ORC3_N"/>
</dbReference>
<feature type="compositionally biased region" description="Polar residues" evidence="6">
    <location>
        <begin position="15"/>
        <end position="25"/>
    </location>
</feature>
<dbReference type="Pfam" id="PF18137">
    <property type="entry name" value="WHD_ORC"/>
    <property type="match status" value="1"/>
</dbReference>
<feature type="domain" description="Origin recognition complex subunit 3 N-terminal" evidence="7">
    <location>
        <begin position="130"/>
        <end position="291"/>
    </location>
</feature>
<dbReference type="AlphaFoldDB" id="R7QBI0"/>
<dbReference type="Proteomes" id="UP000012073">
    <property type="component" value="Unassembled WGS sequence"/>
</dbReference>
<evidence type="ECO:0000256" key="1">
    <source>
        <dbReference type="ARBA" id="ARBA00004123"/>
    </source>
</evidence>
<evidence type="ECO:0000256" key="3">
    <source>
        <dbReference type="ARBA" id="ARBA00022705"/>
    </source>
</evidence>
<protein>
    <submittedName>
        <fullName evidence="9">Uncharacterized protein</fullName>
    </submittedName>
</protein>
<feature type="region of interest" description="Disordered" evidence="6">
    <location>
        <begin position="1"/>
        <end position="44"/>
    </location>
</feature>
<proteinExistence type="inferred from homology"/>
<evidence type="ECO:0000256" key="6">
    <source>
        <dbReference type="SAM" id="MobiDB-lite"/>
    </source>
</evidence>
<dbReference type="GO" id="GO:0006270">
    <property type="term" value="P:DNA replication initiation"/>
    <property type="evidence" value="ECO:0007669"/>
    <property type="project" value="TreeGrafter"/>
</dbReference>
<dbReference type="PANTHER" id="PTHR12748">
    <property type="entry name" value="ORIGIN RECOGNITION COMPLEX SUBUNIT 3"/>
    <property type="match status" value="1"/>
</dbReference>
<keyword evidence="4" id="KW-0238">DNA-binding</keyword>
<dbReference type="STRING" id="2769.R7QBI0"/>
<dbReference type="GeneID" id="17322956"/>
<feature type="domain" description="Origin recognition complex subunit 3 winged helix C-terminal" evidence="8">
    <location>
        <begin position="578"/>
        <end position="679"/>
    </location>
</feature>
<evidence type="ECO:0000256" key="2">
    <source>
        <dbReference type="ARBA" id="ARBA00010977"/>
    </source>
</evidence>
<evidence type="ECO:0000313" key="10">
    <source>
        <dbReference type="Proteomes" id="UP000012073"/>
    </source>
</evidence>
<name>R7QBI0_CHOCR</name>
<dbReference type="InterPro" id="IPR020795">
    <property type="entry name" value="ORC3"/>
</dbReference>
<evidence type="ECO:0000259" key="8">
    <source>
        <dbReference type="Pfam" id="PF18137"/>
    </source>
</evidence>
<keyword evidence="3" id="KW-0235">DNA replication</keyword>
<dbReference type="GO" id="GO:0031261">
    <property type="term" value="C:DNA replication preinitiation complex"/>
    <property type="evidence" value="ECO:0007669"/>
    <property type="project" value="TreeGrafter"/>
</dbReference>
<dbReference type="KEGG" id="ccp:CHC_T00003460001"/>
<dbReference type="OrthoDB" id="10265211at2759"/>
<evidence type="ECO:0000259" key="7">
    <source>
        <dbReference type="Pfam" id="PF07034"/>
    </source>
</evidence>
<keyword evidence="10" id="KW-1185">Reference proteome</keyword>
<dbReference type="RefSeq" id="XP_005715233.1">
    <property type="nucleotide sequence ID" value="XM_005715176.1"/>
</dbReference>